<keyword evidence="4 19" id="KW-0820">tRNA-binding</keyword>
<dbReference type="Proteomes" id="UP000269544">
    <property type="component" value="Chromosome"/>
</dbReference>
<dbReference type="OrthoDB" id="9773948at2"/>
<evidence type="ECO:0000256" key="17">
    <source>
        <dbReference type="ARBA" id="ARBA00077849"/>
    </source>
</evidence>
<feature type="binding site" evidence="19">
    <location>
        <position position="267"/>
    </location>
    <ligand>
        <name>ATP</name>
        <dbReference type="ChEBI" id="CHEBI:30616"/>
    </ligand>
</feature>
<dbReference type="GO" id="GO:0009229">
    <property type="term" value="P:thiamine diphosphate biosynthetic process"/>
    <property type="evidence" value="ECO:0007669"/>
    <property type="project" value="UniProtKB-UniRule"/>
</dbReference>
<evidence type="ECO:0000256" key="10">
    <source>
        <dbReference type="ARBA" id="ARBA00050570"/>
    </source>
</evidence>
<evidence type="ECO:0000256" key="13">
    <source>
        <dbReference type="ARBA" id="ARBA00061472"/>
    </source>
</evidence>
<dbReference type="UniPathway" id="UPA00060"/>
<dbReference type="PROSITE" id="PS51165">
    <property type="entry name" value="THUMP"/>
    <property type="match status" value="1"/>
</dbReference>
<dbReference type="GO" id="GO:0000049">
    <property type="term" value="F:tRNA binding"/>
    <property type="evidence" value="ECO:0007669"/>
    <property type="project" value="UniProtKB-UniRule"/>
</dbReference>
<dbReference type="GO" id="GO:0004810">
    <property type="term" value="F:CCA tRNA nucleotidyltransferase activity"/>
    <property type="evidence" value="ECO:0007669"/>
    <property type="project" value="InterPro"/>
</dbReference>
<dbReference type="NCBIfam" id="TIGR00342">
    <property type="entry name" value="tRNA uracil 4-sulfurtransferase ThiI"/>
    <property type="match status" value="1"/>
</dbReference>
<dbReference type="SUPFAM" id="SSF52402">
    <property type="entry name" value="Adenine nucleotide alpha hydrolases-like"/>
    <property type="match status" value="1"/>
</dbReference>
<protein>
    <recommendedName>
        <fullName evidence="15 19">Probable tRNA sulfurtransferase</fullName>
        <ecNumber evidence="14 19">2.8.1.4</ecNumber>
    </recommendedName>
    <alternativeName>
        <fullName evidence="16 19">Sulfur carrier protein ThiS sulfurtransferase</fullName>
    </alternativeName>
    <alternativeName>
        <fullName evidence="17 19">Thiamine biosynthesis protein ThiI</fullName>
    </alternativeName>
    <alternativeName>
        <fullName evidence="18 19">tRNA 4-thiouridine synthase</fullName>
    </alternativeName>
</protein>
<feature type="binding site" evidence="19">
    <location>
        <position position="298"/>
    </location>
    <ligand>
        <name>ATP</name>
        <dbReference type="ChEBI" id="CHEBI:30616"/>
    </ligand>
</feature>
<feature type="binding site" evidence="19">
    <location>
        <position position="289"/>
    </location>
    <ligand>
        <name>ATP</name>
        <dbReference type="ChEBI" id="CHEBI:30616"/>
    </ligand>
</feature>
<keyword evidence="7 19" id="KW-0067">ATP-binding</keyword>
<dbReference type="GO" id="GO:0140741">
    <property type="term" value="F:tRNA-uracil-4 sulfurtransferase activity"/>
    <property type="evidence" value="ECO:0007669"/>
    <property type="project" value="UniProtKB-EC"/>
</dbReference>
<dbReference type="Pfam" id="PF02568">
    <property type="entry name" value="ThiI"/>
    <property type="match status" value="1"/>
</dbReference>
<comment type="similarity">
    <text evidence="13 19">Belongs to the ThiI family.</text>
</comment>
<dbReference type="PANTHER" id="PTHR43209">
    <property type="entry name" value="TRNA SULFURTRANSFERASE"/>
    <property type="match status" value="1"/>
</dbReference>
<keyword evidence="8 19" id="KW-0694">RNA-binding</keyword>
<evidence type="ECO:0000256" key="6">
    <source>
        <dbReference type="ARBA" id="ARBA00022741"/>
    </source>
</evidence>
<accession>A0A3S5BVY0</accession>
<evidence type="ECO:0000256" key="19">
    <source>
        <dbReference type="HAMAP-Rule" id="MF_00021"/>
    </source>
</evidence>
<dbReference type="InterPro" id="IPR004114">
    <property type="entry name" value="THUMP_dom"/>
</dbReference>
<keyword evidence="22" id="KW-1185">Reference proteome</keyword>
<dbReference type="FunFam" id="3.40.50.620:FF:000053">
    <property type="entry name" value="Probable tRNA sulfurtransferase"/>
    <property type="match status" value="1"/>
</dbReference>
<evidence type="ECO:0000256" key="9">
    <source>
        <dbReference type="ARBA" id="ARBA00022977"/>
    </source>
</evidence>
<name>A0A3S5BVY0_9FIRM</name>
<dbReference type="InterPro" id="IPR049961">
    <property type="entry name" value="ThiI_N"/>
</dbReference>
<dbReference type="GO" id="GO:0002937">
    <property type="term" value="P:tRNA 4-thiouridine biosynthesis"/>
    <property type="evidence" value="ECO:0007669"/>
    <property type="project" value="TreeGrafter"/>
</dbReference>
<sequence length="395" mass="44832">MKRILSLSLGEVVLKGANRRFFIRRIVQNIESVLEDIGYISIIPEMGKIQVEIDPAREEESIERLRHVFGIVYISPSVAFDADWERLKAESVRYVEAVLEAHPEMQTFKVVTKRSDKSFPLNSQEINRELGAIILDAFEEKLSVDVHAPDLMLYVDVKKEMYLYHEKISTYGGLPLGSNGKGLLLLSGGIDSPVAGFLMAKRGVQMDALHFHSYPFTSPQAEDKVMRLAKILTRYTTKMNVYSVNLLPIQKEINKNCPPEQMTVLSRRFMMRIANRLAEKHGYLSLTTGENLGQVASQTIHGLDVTDDVAKPVVFRPLIGMDKVDIIRWAERIGTYETSIEPFEDCCTVFLPKHPSLRPMVEEMEASEALLSIEEMLDASMETLKITRIRAKEKL</sequence>
<dbReference type="AlphaFoldDB" id="A0A3S5BVY0"/>
<feature type="domain" description="THUMP" evidence="20">
    <location>
        <begin position="59"/>
        <end position="167"/>
    </location>
</feature>
<dbReference type="Gene3D" id="3.40.50.620">
    <property type="entry name" value="HUPs"/>
    <property type="match status" value="1"/>
</dbReference>
<dbReference type="EMBL" id="LR134523">
    <property type="protein sequence ID" value="VEJ35026.1"/>
    <property type="molecule type" value="Genomic_DNA"/>
</dbReference>
<feature type="binding site" evidence="19">
    <location>
        <begin position="210"/>
        <end position="211"/>
    </location>
    <ligand>
        <name>ATP</name>
        <dbReference type="ChEBI" id="CHEBI:30616"/>
    </ligand>
</feature>
<evidence type="ECO:0000256" key="7">
    <source>
        <dbReference type="ARBA" id="ARBA00022840"/>
    </source>
</evidence>
<evidence type="ECO:0000256" key="16">
    <source>
        <dbReference type="ARBA" id="ARBA00075337"/>
    </source>
</evidence>
<dbReference type="CDD" id="cd11716">
    <property type="entry name" value="THUMP_ThiI"/>
    <property type="match status" value="1"/>
</dbReference>
<dbReference type="InterPro" id="IPR020536">
    <property type="entry name" value="ThiI_AANH"/>
</dbReference>
<feature type="binding site" evidence="19">
    <location>
        <begin position="185"/>
        <end position="186"/>
    </location>
    <ligand>
        <name>ATP</name>
        <dbReference type="ChEBI" id="CHEBI:30616"/>
    </ligand>
</feature>
<reference evidence="21 22" key="1">
    <citation type="submission" date="2018-12" db="EMBL/GenBank/DDBJ databases">
        <authorList>
            <consortium name="Pathogen Informatics"/>
        </authorList>
    </citation>
    <scope>NUCLEOTIDE SEQUENCE [LARGE SCALE GENOMIC DNA]</scope>
    <source>
        <strain evidence="21 22">NCTC13079</strain>
    </source>
</reference>
<dbReference type="PANTHER" id="PTHR43209:SF1">
    <property type="entry name" value="TRNA SULFURTRANSFERASE"/>
    <property type="match status" value="1"/>
</dbReference>
<dbReference type="Gene3D" id="3.30.2130.30">
    <property type="match status" value="1"/>
</dbReference>
<dbReference type="GO" id="GO:0005524">
    <property type="term" value="F:ATP binding"/>
    <property type="evidence" value="ECO:0007669"/>
    <property type="project" value="UniProtKB-UniRule"/>
</dbReference>
<keyword evidence="5 19" id="KW-0808">Transferase</keyword>
<dbReference type="GO" id="GO:0052837">
    <property type="term" value="P:thiazole biosynthetic process"/>
    <property type="evidence" value="ECO:0007669"/>
    <property type="project" value="TreeGrafter"/>
</dbReference>
<evidence type="ECO:0000256" key="15">
    <source>
        <dbReference type="ARBA" id="ARBA00071867"/>
    </source>
</evidence>
<evidence type="ECO:0000256" key="8">
    <source>
        <dbReference type="ARBA" id="ARBA00022884"/>
    </source>
</evidence>
<comment type="function">
    <text evidence="12 19">Catalyzes the ATP-dependent transfer of a sulfur to tRNA to produce 4-thiouridine in position 8 of tRNAs, which functions as a near-UV photosensor. Also catalyzes the transfer of sulfur to the sulfur carrier protein ThiS, forming ThiS-thiocarboxylate. This is a step in the synthesis of thiazole, in the thiamine biosynthesis pathway. The sulfur is donated as persulfide by IscS.</text>
</comment>
<evidence type="ECO:0000256" key="11">
    <source>
        <dbReference type="ARBA" id="ARBA00052330"/>
    </source>
</evidence>
<comment type="catalytic activity">
    <reaction evidence="10 19">
        <text>[ThiI sulfur-carrier protein]-S-sulfanyl-L-cysteine + a uridine in tRNA + 2 reduced [2Fe-2S]-[ferredoxin] + ATP + H(+) = [ThiI sulfur-carrier protein]-L-cysteine + a 4-thiouridine in tRNA + 2 oxidized [2Fe-2S]-[ferredoxin] + AMP + diphosphate</text>
        <dbReference type="Rhea" id="RHEA:24176"/>
        <dbReference type="Rhea" id="RHEA-COMP:10000"/>
        <dbReference type="Rhea" id="RHEA-COMP:10001"/>
        <dbReference type="Rhea" id="RHEA-COMP:13337"/>
        <dbReference type="Rhea" id="RHEA-COMP:13338"/>
        <dbReference type="Rhea" id="RHEA-COMP:13339"/>
        <dbReference type="Rhea" id="RHEA-COMP:13340"/>
        <dbReference type="ChEBI" id="CHEBI:15378"/>
        <dbReference type="ChEBI" id="CHEBI:29950"/>
        <dbReference type="ChEBI" id="CHEBI:30616"/>
        <dbReference type="ChEBI" id="CHEBI:33019"/>
        <dbReference type="ChEBI" id="CHEBI:33737"/>
        <dbReference type="ChEBI" id="CHEBI:33738"/>
        <dbReference type="ChEBI" id="CHEBI:61963"/>
        <dbReference type="ChEBI" id="CHEBI:65315"/>
        <dbReference type="ChEBI" id="CHEBI:136798"/>
        <dbReference type="ChEBI" id="CHEBI:456215"/>
        <dbReference type="EC" id="2.8.1.4"/>
    </reaction>
</comment>
<keyword evidence="9 19" id="KW-0784">Thiamine biosynthesis</keyword>
<dbReference type="InterPro" id="IPR049962">
    <property type="entry name" value="THUMP_ThiI"/>
</dbReference>
<comment type="subcellular location">
    <subcellularLocation>
        <location evidence="1 19">Cytoplasm</location>
    </subcellularLocation>
</comment>
<dbReference type="Pfam" id="PF22025">
    <property type="entry name" value="ThiI_fer"/>
    <property type="match status" value="1"/>
</dbReference>
<dbReference type="KEGG" id="piv:NCTC13079_00468"/>
<keyword evidence="3 19" id="KW-0963">Cytoplasm</keyword>
<evidence type="ECO:0000313" key="21">
    <source>
        <dbReference type="EMBL" id="VEJ35026.1"/>
    </source>
</evidence>
<dbReference type="SMART" id="SM00981">
    <property type="entry name" value="THUMP"/>
    <property type="match status" value="1"/>
</dbReference>
<evidence type="ECO:0000259" key="20">
    <source>
        <dbReference type="PROSITE" id="PS51165"/>
    </source>
</evidence>
<comment type="catalytic activity">
    <reaction evidence="11 19">
        <text>[ThiS sulfur-carrier protein]-C-terminal Gly-Gly-AMP + S-sulfanyl-L-cysteinyl-[cysteine desulfurase] + AH2 = [ThiS sulfur-carrier protein]-C-terminal-Gly-aminoethanethioate + L-cysteinyl-[cysteine desulfurase] + A + AMP + 2 H(+)</text>
        <dbReference type="Rhea" id="RHEA:43340"/>
        <dbReference type="Rhea" id="RHEA-COMP:12157"/>
        <dbReference type="Rhea" id="RHEA-COMP:12158"/>
        <dbReference type="Rhea" id="RHEA-COMP:12910"/>
        <dbReference type="Rhea" id="RHEA-COMP:19908"/>
        <dbReference type="ChEBI" id="CHEBI:13193"/>
        <dbReference type="ChEBI" id="CHEBI:15378"/>
        <dbReference type="ChEBI" id="CHEBI:17499"/>
        <dbReference type="ChEBI" id="CHEBI:29950"/>
        <dbReference type="ChEBI" id="CHEBI:61963"/>
        <dbReference type="ChEBI" id="CHEBI:90618"/>
        <dbReference type="ChEBI" id="CHEBI:232372"/>
        <dbReference type="ChEBI" id="CHEBI:456215"/>
    </reaction>
</comment>
<dbReference type="InterPro" id="IPR014729">
    <property type="entry name" value="Rossmann-like_a/b/a_fold"/>
</dbReference>
<dbReference type="RefSeq" id="WP_126464894.1">
    <property type="nucleotide sequence ID" value="NZ_LR134523.1"/>
</dbReference>
<dbReference type="GO" id="GO:0005829">
    <property type="term" value="C:cytosol"/>
    <property type="evidence" value="ECO:0007669"/>
    <property type="project" value="TreeGrafter"/>
</dbReference>
<evidence type="ECO:0000256" key="1">
    <source>
        <dbReference type="ARBA" id="ARBA00004496"/>
    </source>
</evidence>
<evidence type="ECO:0000256" key="4">
    <source>
        <dbReference type="ARBA" id="ARBA00022555"/>
    </source>
</evidence>
<evidence type="ECO:0000256" key="18">
    <source>
        <dbReference type="ARBA" id="ARBA00080570"/>
    </source>
</evidence>
<dbReference type="SUPFAM" id="SSF143437">
    <property type="entry name" value="THUMP domain-like"/>
    <property type="match status" value="1"/>
</dbReference>
<comment type="pathway">
    <text evidence="2 19">Cofactor biosynthesis; thiamine diphosphate biosynthesis.</text>
</comment>
<dbReference type="CDD" id="cd01712">
    <property type="entry name" value="PPase_ThiI"/>
    <property type="match status" value="1"/>
</dbReference>
<dbReference type="InterPro" id="IPR050102">
    <property type="entry name" value="tRNA_sulfurtransferase_ThiI"/>
</dbReference>
<keyword evidence="6 19" id="KW-0547">Nucleotide-binding</keyword>
<dbReference type="GO" id="GO:0009228">
    <property type="term" value="P:thiamine biosynthetic process"/>
    <property type="evidence" value="ECO:0007669"/>
    <property type="project" value="UniProtKB-KW"/>
</dbReference>
<dbReference type="InterPro" id="IPR003720">
    <property type="entry name" value="tRNA_STrfase"/>
</dbReference>
<dbReference type="EC" id="2.8.1.4" evidence="14 19"/>
<evidence type="ECO:0000256" key="5">
    <source>
        <dbReference type="ARBA" id="ARBA00022679"/>
    </source>
</evidence>
<organism evidence="21 22">
    <name type="scientific">Aedoeadaptatus ivorii</name>
    <dbReference type="NCBI Taxonomy" id="54006"/>
    <lineage>
        <taxon>Bacteria</taxon>
        <taxon>Bacillati</taxon>
        <taxon>Bacillota</taxon>
        <taxon>Tissierellia</taxon>
        <taxon>Tissierellales</taxon>
        <taxon>Peptoniphilaceae</taxon>
        <taxon>Aedoeadaptatus</taxon>
    </lineage>
</organism>
<proteinExistence type="inferred from homology"/>
<evidence type="ECO:0000256" key="14">
    <source>
        <dbReference type="ARBA" id="ARBA00066827"/>
    </source>
</evidence>
<evidence type="ECO:0000313" key="22">
    <source>
        <dbReference type="Proteomes" id="UP000269544"/>
    </source>
</evidence>
<dbReference type="HAMAP" id="MF_00021">
    <property type="entry name" value="ThiI"/>
    <property type="match status" value="1"/>
</dbReference>
<dbReference type="InterPro" id="IPR054173">
    <property type="entry name" value="ThiI_fer"/>
</dbReference>
<evidence type="ECO:0000256" key="3">
    <source>
        <dbReference type="ARBA" id="ARBA00022490"/>
    </source>
</evidence>
<gene>
    <name evidence="19 21" type="primary">thiI</name>
    <name evidence="21" type="ORF">NCTC13079_00468</name>
</gene>
<evidence type="ECO:0000256" key="12">
    <source>
        <dbReference type="ARBA" id="ARBA00058382"/>
    </source>
</evidence>
<evidence type="ECO:0000256" key="2">
    <source>
        <dbReference type="ARBA" id="ARBA00004948"/>
    </source>
</evidence>
<dbReference type="Pfam" id="PF02926">
    <property type="entry name" value="THUMP"/>
    <property type="match status" value="1"/>
</dbReference>